<keyword evidence="1" id="KW-0378">Hydrolase</keyword>
<feature type="domain" description="Peptidase S9 prolyl oligopeptidase catalytic" evidence="2">
    <location>
        <begin position="411"/>
        <end position="620"/>
    </location>
</feature>
<reference evidence="3 4" key="1">
    <citation type="journal article" date="2014" name="Nature">
        <title>An environmental bacterial taxon with a large and distinct metabolic repertoire.</title>
        <authorList>
            <person name="Wilson M.C."/>
            <person name="Mori T."/>
            <person name="Ruckert C."/>
            <person name="Uria A.R."/>
            <person name="Helf M.J."/>
            <person name="Takada K."/>
            <person name="Gernert C."/>
            <person name="Steffens U.A."/>
            <person name="Heycke N."/>
            <person name="Schmitt S."/>
            <person name="Rinke C."/>
            <person name="Helfrich E.J."/>
            <person name="Brachmann A.O."/>
            <person name="Gurgui C."/>
            <person name="Wakimoto T."/>
            <person name="Kracht M."/>
            <person name="Crusemann M."/>
            <person name="Hentschel U."/>
            <person name="Abe I."/>
            <person name="Matsunaga S."/>
            <person name="Kalinowski J."/>
            <person name="Takeyama H."/>
            <person name="Piel J."/>
        </authorList>
    </citation>
    <scope>NUCLEOTIDE SEQUENCE [LARGE SCALE GENOMIC DNA]</scope>
    <source>
        <strain evidence="4">TSY1</strain>
    </source>
</reference>
<dbReference type="GO" id="GO:0006508">
    <property type="term" value="P:proteolysis"/>
    <property type="evidence" value="ECO:0007669"/>
    <property type="project" value="InterPro"/>
</dbReference>
<proteinExistence type="predicted"/>
<dbReference type="GO" id="GO:0004252">
    <property type="term" value="F:serine-type endopeptidase activity"/>
    <property type="evidence" value="ECO:0007669"/>
    <property type="project" value="TreeGrafter"/>
</dbReference>
<comment type="caution">
    <text evidence="3">The sequence shown here is derived from an EMBL/GenBank/DDBJ whole genome shotgun (WGS) entry which is preliminary data.</text>
</comment>
<keyword evidence="4" id="KW-1185">Reference proteome</keyword>
<dbReference type="EMBL" id="AZHW01000867">
    <property type="protein sequence ID" value="ETW95828.1"/>
    <property type="molecule type" value="Genomic_DNA"/>
</dbReference>
<dbReference type="PANTHER" id="PTHR42776">
    <property type="entry name" value="SERINE PEPTIDASE S9 FAMILY MEMBER"/>
    <property type="match status" value="1"/>
</dbReference>
<evidence type="ECO:0000313" key="3">
    <source>
        <dbReference type="EMBL" id="ETW95828.1"/>
    </source>
</evidence>
<dbReference type="InterPro" id="IPR029058">
    <property type="entry name" value="AB_hydrolase_fold"/>
</dbReference>
<evidence type="ECO:0000313" key="4">
    <source>
        <dbReference type="Proteomes" id="UP000019141"/>
    </source>
</evidence>
<dbReference type="InterPro" id="IPR011042">
    <property type="entry name" value="6-blade_b-propeller_TolB-like"/>
</dbReference>
<evidence type="ECO:0000256" key="1">
    <source>
        <dbReference type="ARBA" id="ARBA00022801"/>
    </source>
</evidence>
<dbReference type="Proteomes" id="UP000019141">
    <property type="component" value="Unassembled WGS sequence"/>
</dbReference>
<dbReference type="SUPFAM" id="SSF82171">
    <property type="entry name" value="DPP6 N-terminal domain-like"/>
    <property type="match status" value="1"/>
</dbReference>
<organism evidence="3 4">
    <name type="scientific">Entotheonella factor</name>
    <dbReference type="NCBI Taxonomy" id="1429438"/>
    <lineage>
        <taxon>Bacteria</taxon>
        <taxon>Pseudomonadati</taxon>
        <taxon>Nitrospinota/Tectimicrobiota group</taxon>
        <taxon>Candidatus Tectimicrobiota</taxon>
        <taxon>Candidatus Entotheonellia</taxon>
        <taxon>Candidatus Entotheonellales</taxon>
        <taxon>Candidatus Entotheonellaceae</taxon>
        <taxon>Candidatus Entotheonella</taxon>
    </lineage>
</organism>
<protein>
    <submittedName>
        <fullName evidence="3">Peptidase S9</fullName>
    </submittedName>
</protein>
<sequence>MTSSATTPLIPRRVLFGNPDKASTQISPDGSHLSYLAPVDGVLNVWVGPADDPAAAQPVTQDADRGIRFYGWAYTNSHILYIQDKGGDENWRLYSVDLASGAIVDLTPVEGTQARLQQASPDFPDELLVALNDRVPELHDIYRINIRTGERQRVLQNEGFAGFMSDDAFELRLAARMTPDGGSEFLKPDAAGGWSPWMHIAMEDTLTTSPVGFNKAGDTMYMLDSCGRNTAALTSLELDSGTQTVLAEDPQADIHGTLVHPTEKHVQAVASTFDRKQWQILDVTITHDMAYLRQVSPGDIDVISRTLDDGIWIVAYVVDNGPVRYYRYDRETRQATYLFSNRQALDGLPLAQMHAVVIPARDGLDLVSYVTLPVGHEREDDPQRPAAPLPMVLLVHGGPWARDEWGYDPWHQWLANRGYVALSVNFRSSTGLGKDFINAGNHEWGGKMHDDLIDAVSWATQQGIADPQRIAIMGGSYGGYATLVGLTFTPETFACGIDIVGPSNILTLLESIPAYWQPQIELFAKRVGDHRTADGQAFLTELSPLHYVDRIQRPLLIGQGANDPRVKQAESDQIVQAMQAKGIPVTYALYPDEGHGFARPENDLSFSAIAEAFLAQCLGGRFEPLGDDLAGSSLTVPTGAEQIPGLAEKLSA</sequence>
<accession>W4LCN9</accession>
<dbReference type="Pfam" id="PF00326">
    <property type="entry name" value="Peptidase_S9"/>
    <property type="match status" value="1"/>
</dbReference>
<evidence type="ECO:0000259" key="2">
    <source>
        <dbReference type="Pfam" id="PF00326"/>
    </source>
</evidence>
<dbReference type="PATRIC" id="fig|1429438.4.peg.5531"/>
<dbReference type="HOGENOM" id="CLU_008615_3_1_7"/>
<dbReference type="InterPro" id="IPR001375">
    <property type="entry name" value="Peptidase_S9_cat"/>
</dbReference>
<dbReference type="Gene3D" id="3.40.50.1820">
    <property type="entry name" value="alpha/beta hydrolase"/>
    <property type="match status" value="1"/>
</dbReference>
<dbReference type="Gene3D" id="2.120.10.30">
    <property type="entry name" value="TolB, C-terminal domain"/>
    <property type="match status" value="1"/>
</dbReference>
<dbReference type="SUPFAM" id="SSF53474">
    <property type="entry name" value="alpha/beta-Hydrolases"/>
    <property type="match status" value="1"/>
</dbReference>
<dbReference type="PANTHER" id="PTHR42776:SF27">
    <property type="entry name" value="DIPEPTIDYL PEPTIDASE FAMILY MEMBER 6"/>
    <property type="match status" value="1"/>
</dbReference>
<dbReference type="AlphaFoldDB" id="W4LCN9"/>
<gene>
    <name evidence="3" type="ORF">ETSY1_29055</name>
</gene>
<name>W4LCN9_ENTF1</name>